<gene>
    <name evidence="9" type="ORF">KB1_25090</name>
</gene>
<keyword evidence="5 7" id="KW-0472">Membrane</keyword>
<evidence type="ECO:0000256" key="3">
    <source>
        <dbReference type="ARBA" id="ARBA00022692"/>
    </source>
</evidence>
<organism evidence="9 10">
    <name type="scientific">Cutibacterium modestum</name>
    <dbReference type="NCBI Taxonomy" id="2559073"/>
    <lineage>
        <taxon>Bacteria</taxon>
        <taxon>Bacillati</taxon>
        <taxon>Actinomycetota</taxon>
        <taxon>Actinomycetes</taxon>
        <taxon>Propionibacteriales</taxon>
        <taxon>Propionibacteriaceae</taxon>
        <taxon>Cutibacterium</taxon>
    </lineage>
</organism>
<dbReference type="Pfam" id="PF12823">
    <property type="entry name" value="DUF3817"/>
    <property type="match status" value="1"/>
</dbReference>
<feature type="region of interest" description="Disordered" evidence="6">
    <location>
        <begin position="40"/>
        <end position="67"/>
    </location>
</feature>
<evidence type="ECO:0000259" key="8">
    <source>
        <dbReference type="Pfam" id="PF12823"/>
    </source>
</evidence>
<evidence type="ECO:0000256" key="2">
    <source>
        <dbReference type="ARBA" id="ARBA00022475"/>
    </source>
</evidence>
<reference evidence="9" key="1">
    <citation type="submission" date="2021-06" db="EMBL/GenBank/DDBJ databases">
        <title>Genome sequence of Cutibacterium modestum strain KB17-24694.</title>
        <authorList>
            <person name="Dekio I."/>
            <person name="Asahina A."/>
            <person name="Nishida M."/>
        </authorList>
    </citation>
    <scope>NUCLEOTIDE SEQUENCE</scope>
    <source>
        <strain evidence="9">KB17-24694</strain>
    </source>
</reference>
<evidence type="ECO:0000256" key="6">
    <source>
        <dbReference type="SAM" id="MobiDB-lite"/>
    </source>
</evidence>
<name>A0AAD1KSR6_9ACTN</name>
<dbReference type="Proteomes" id="UP000825072">
    <property type="component" value="Chromosome 1"/>
</dbReference>
<sequence>MPYSMQRRLARVSTLFHVEHSDDVTSDDFYETPARISDDTRAGTETAHNHLVSSHRAKSAENAAETENEPWIEPDDIPGIRKALLCYRVMAYVVGTFLIVLVCVAMPLKYAAGKPTMVNVVGISHGWLYPILLIAAYLLGRKAGWPLTRLLFIALAGTVPFLSFVAEYFARKDVNRRIDEATTYWADHGVPNG</sequence>
<dbReference type="PANTHER" id="PTHR40077">
    <property type="entry name" value="MEMBRANE PROTEIN-RELATED"/>
    <property type="match status" value="1"/>
</dbReference>
<evidence type="ECO:0000313" key="9">
    <source>
        <dbReference type="EMBL" id="BCY26519.1"/>
    </source>
</evidence>
<feature type="domain" description="DUF3817" evidence="8">
    <location>
        <begin position="86"/>
        <end position="171"/>
    </location>
</feature>
<dbReference type="AlphaFoldDB" id="A0AAD1KSR6"/>
<dbReference type="GO" id="GO:0005886">
    <property type="term" value="C:plasma membrane"/>
    <property type="evidence" value="ECO:0007669"/>
    <property type="project" value="UniProtKB-SubCell"/>
</dbReference>
<comment type="subcellular location">
    <subcellularLocation>
        <location evidence="1">Cell membrane</location>
        <topology evidence="1">Multi-pass membrane protein</topology>
    </subcellularLocation>
</comment>
<feature type="transmembrane region" description="Helical" evidence="7">
    <location>
        <begin position="120"/>
        <end position="139"/>
    </location>
</feature>
<evidence type="ECO:0000313" key="10">
    <source>
        <dbReference type="Proteomes" id="UP000825072"/>
    </source>
</evidence>
<accession>A0AAD1KSR6</accession>
<proteinExistence type="predicted"/>
<dbReference type="InterPro" id="IPR023845">
    <property type="entry name" value="DUF3817_TM"/>
</dbReference>
<dbReference type="NCBIfam" id="TIGR03954">
    <property type="entry name" value="integ_memb_HG"/>
    <property type="match status" value="1"/>
</dbReference>
<evidence type="ECO:0000256" key="5">
    <source>
        <dbReference type="ARBA" id="ARBA00023136"/>
    </source>
</evidence>
<keyword evidence="2" id="KW-1003">Cell membrane</keyword>
<dbReference type="EMBL" id="AP024747">
    <property type="protein sequence ID" value="BCY26519.1"/>
    <property type="molecule type" value="Genomic_DNA"/>
</dbReference>
<feature type="transmembrane region" description="Helical" evidence="7">
    <location>
        <begin position="151"/>
        <end position="170"/>
    </location>
</feature>
<dbReference type="PANTHER" id="PTHR40077:SF2">
    <property type="entry name" value="MEMBRANE PROTEIN"/>
    <property type="match status" value="1"/>
</dbReference>
<feature type="transmembrane region" description="Helical" evidence="7">
    <location>
        <begin position="89"/>
        <end position="108"/>
    </location>
</feature>
<evidence type="ECO:0000256" key="4">
    <source>
        <dbReference type="ARBA" id="ARBA00022989"/>
    </source>
</evidence>
<keyword evidence="3 7" id="KW-0812">Transmembrane</keyword>
<keyword evidence="4 7" id="KW-1133">Transmembrane helix</keyword>
<evidence type="ECO:0000256" key="1">
    <source>
        <dbReference type="ARBA" id="ARBA00004651"/>
    </source>
</evidence>
<protein>
    <recommendedName>
        <fullName evidence="8">DUF3817 domain-containing protein</fullName>
    </recommendedName>
</protein>
<evidence type="ECO:0000256" key="7">
    <source>
        <dbReference type="SAM" id="Phobius"/>
    </source>
</evidence>